<evidence type="ECO:0000313" key="2">
    <source>
        <dbReference type="EMBL" id="GFH42789.1"/>
    </source>
</evidence>
<dbReference type="CDD" id="cd07762">
    <property type="entry name" value="CYTH-like_Pase_1"/>
    <property type="match status" value="1"/>
</dbReference>
<keyword evidence="3" id="KW-1185">Reference proteome</keyword>
<proteinExistence type="predicted"/>
<reference evidence="2 3" key="1">
    <citation type="submission" date="2020-02" db="EMBL/GenBank/DDBJ databases">
        <title>Draft genome sequence of Lactococcus sp. Hs30E4-3.</title>
        <authorList>
            <person name="Noda S."/>
            <person name="Yuki M."/>
            <person name="Ohkuma M."/>
        </authorList>
    </citation>
    <scope>NUCLEOTIDE SEQUENCE [LARGE SCALE GENOMIC DNA]</scope>
    <source>
        <strain evidence="2 3">Hs30E4-3</strain>
    </source>
</reference>
<sequence>MQINLEIEYKTLLSLGEYDQLAKYFRHLKPIRQTNHYFDSHDLKLRENKLSLRIRTFDNKAEMTLKIPQTVGNLEHNVALTLDEARDILKRKKLPENDTKIQKITNILQNMAINVSDITVLGALTTIRRECQSKIGLMALDKNDYLGKIDYELELEVKDAKTGEIAFDNFLSDNHIEYRYARSKVVRFLEALNKLPYI</sequence>
<feature type="domain" description="CYTH" evidence="1">
    <location>
        <begin position="4"/>
        <end position="195"/>
    </location>
</feature>
<dbReference type="EMBL" id="BLLI01000039">
    <property type="protein sequence ID" value="GFH42789.1"/>
    <property type="molecule type" value="Genomic_DNA"/>
</dbReference>
<dbReference type="Gene3D" id="2.40.320.10">
    <property type="entry name" value="Hypothetical Protein Pfu-838710-001"/>
    <property type="match status" value="1"/>
</dbReference>
<protein>
    <submittedName>
        <fullName evidence="2">Adenylate cyclase</fullName>
    </submittedName>
</protein>
<dbReference type="PROSITE" id="PS51707">
    <property type="entry name" value="CYTH"/>
    <property type="match status" value="1"/>
</dbReference>
<dbReference type="Pfam" id="PF01928">
    <property type="entry name" value="CYTH"/>
    <property type="match status" value="1"/>
</dbReference>
<accession>A0A6A0BBE4</accession>
<dbReference type="AlphaFoldDB" id="A0A6A0BBE4"/>
<dbReference type="Proteomes" id="UP000480303">
    <property type="component" value="Unassembled WGS sequence"/>
</dbReference>
<dbReference type="InterPro" id="IPR009195">
    <property type="entry name" value="Uncharacterised_YjbK"/>
</dbReference>
<comment type="caution">
    <text evidence="2">The sequence shown here is derived from an EMBL/GenBank/DDBJ whole genome shotgun (WGS) entry which is preliminary data.</text>
</comment>
<evidence type="ECO:0000313" key="3">
    <source>
        <dbReference type="Proteomes" id="UP000480303"/>
    </source>
</evidence>
<organism evidence="2 3">
    <name type="scientific">Pseudolactococcus hodotermopsidis</name>
    <dbReference type="NCBI Taxonomy" id="2709157"/>
    <lineage>
        <taxon>Bacteria</taxon>
        <taxon>Bacillati</taxon>
        <taxon>Bacillota</taxon>
        <taxon>Bacilli</taxon>
        <taxon>Lactobacillales</taxon>
        <taxon>Streptococcaceae</taxon>
        <taxon>Pseudolactococcus</taxon>
    </lineage>
</organism>
<dbReference type="SUPFAM" id="SSF55154">
    <property type="entry name" value="CYTH-like phosphatases"/>
    <property type="match status" value="1"/>
</dbReference>
<dbReference type="InterPro" id="IPR023577">
    <property type="entry name" value="CYTH_domain"/>
</dbReference>
<name>A0A6A0BBE4_9LACT</name>
<dbReference type="InterPro" id="IPR033469">
    <property type="entry name" value="CYTH-like_dom_sf"/>
</dbReference>
<gene>
    <name evidence="2" type="primary">ydgF</name>
    <name evidence="2" type="ORF">Hs30E_13400</name>
</gene>
<evidence type="ECO:0000259" key="1">
    <source>
        <dbReference type="PROSITE" id="PS51707"/>
    </source>
</evidence>
<dbReference type="RefSeq" id="WP_172209103.1">
    <property type="nucleotide sequence ID" value="NZ_BLLI01000039.1"/>
</dbReference>
<dbReference type="PIRSF" id="PIRSF012526">
    <property type="entry name" value="CYTH_UCP012526"/>
    <property type="match status" value="1"/>
</dbReference>
<dbReference type="SMART" id="SM01118">
    <property type="entry name" value="CYTH"/>
    <property type="match status" value="1"/>
</dbReference>